<organism evidence="5 6">
    <name type="scientific">Paucimonas lemoignei</name>
    <name type="common">Pseudomonas lemoignei</name>
    <dbReference type="NCBI Taxonomy" id="29443"/>
    <lineage>
        <taxon>Bacteria</taxon>
        <taxon>Pseudomonadati</taxon>
        <taxon>Pseudomonadota</taxon>
        <taxon>Betaproteobacteria</taxon>
        <taxon>Burkholderiales</taxon>
        <taxon>Burkholderiaceae</taxon>
        <taxon>Paucimonas</taxon>
    </lineage>
</organism>
<dbReference type="Pfam" id="PF13180">
    <property type="entry name" value="PDZ_2"/>
    <property type="match status" value="1"/>
</dbReference>
<sequence>MRGGHFDIKNIMKSFRLLFQTCGVAAVLSLALAPLSACAAPQDSPGQSVTLKSGTSQSVRRVFLGLELQPVTTDIARVLALPDENGAWVFSVVPAGPAEQAGIEAGDVVLKFQDESITTAQQLLKAIATQEPGVEVALQVWRNGKTLNLRARLSTPPTEFQMASPGSCTGKPQALSFTQAIFYGPYLGECNQAGLAHGRGRATGVIPFFKTGYWLNEVEKNIEKVRAFAYYGEFREGVPQGSGTLIAPAGTKIGDFELKSTYKYSGEFAYGRPTGKGIVHYKGAKLSLSPDLLRKQWGILPEVMQNKWLTQNIHKSPVSYDFAWILPGLVMQQHVNGATSEGMYDRVIIHYNETNESLSLIAMRLGNTWVGNATSDGSVLFEKDGLLKGNVRITKTENGFKIENDGLMSLTAISRLNNPSYFYPYSEEAAEQMLAQVSAEVRAEKAESAAFWNNMAAGMGAMARGAAQVSQEYAAQRARSDALNQSIQQSRDIAAAKERDRIANDQARLNSKQSQQTAQYQASSRSQNAASNRQAAPQGQDVTKAVEQPKRVIEQQAQIQASVQQPARQAVASPTSTTSSNTSAADYWAARRAGIDKPESDKSTAASRGPARAWCRQDKEGAYWCSGPFQNNVWGETLELALNRSGCAGGTGYSPKVGQGGSSFNCGRELKPGEIMVPTYDPFYRMNKDR</sequence>
<proteinExistence type="predicted"/>
<feature type="region of interest" description="Disordered" evidence="2">
    <location>
        <begin position="506"/>
        <end position="585"/>
    </location>
</feature>
<keyword evidence="6" id="KW-1185">Reference proteome</keyword>
<gene>
    <name evidence="5" type="ORF">EDC30_11154</name>
</gene>
<feature type="region of interest" description="Disordered" evidence="2">
    <location>
        <begin position="593"/>
        <end position="612"/>
    </location>
</feature>
<feature type="compositionally biased region" description="Low complexity" evidence="2">
    <location>
        <begin position="511"/>
        <end position="536"/>
    </location>
</feature>
<comment type="caution">
    <text evidence="5">The sequence shown here is derived from an EMBL/GenBank/DDBJ whole genome shotgun (WGS) entry which is preliminary data.</text>
</comment>
<accession>A0A4R3HTJ5</accession>
<reference evidence="5 6" key="1">
    <citation type="submission" date="2019-03" db="EMBL/GenBank/DDBJ databases">
        <title>Genomic Encyclopedia of Type Strains, Phase IV (KMG-IV): sequencing the most valuable type-strain genomes for metagenomic binning, comparative biology and taxonomic classification.</title>
        <authorList>
            <person name="Goeker M."/>
        </authorList>
    </citation>
    <scope>NUCLEOTIDE SEQUENCE [LARGE SCALE GENOMIC DNA]</scope>
    <source>
        <strain evidence="5 6">DSM 7445</strain>
    </source>
</reference>
<feature type="signal peptide" evidence="3">
    <location>
        <begin position="1"/>
        <end position="39"/>
    </location>
</feature>
<evidence type="ECO:0000256" key="2">
    <source>
        <dbReference type="SAM" id="MobiDB-lite"/>
    </source>
</evidence>
<dbReference type="Gene3D" id="2.30.42.10">
    <property type="match status" value="1"/>
</dbReference>
<protein>
    <submittedName>
        <fullName evidence="5">PDZ domain-containing protein</fullName>
    </submittedName>
</protein>
<evidence type="ECO:0000313" key="5">
    <source>
        <dbReference type="EMBL" id="TCS35139.1"/>
    </source>
</evidence>
<keyword evidence="3" id="KW-0732">Signal</keyword>
<dbReference type="AlphaFoldDB" id="A0A4R3HTJ5"/>
<feature type="compositionally biased region" description="Basic and acidic residues" evidence="2">
    <location>
        <begin position="593"/>
        <end position="602"/>
    </location>
</feature>
<dbReference type="OrthoDB" id="9792183at2"/>
<evidence type="ECO:0000259" key="4">
    <source>
        <dbReference type="PROSITE" id="PS50106"/>
    </source>
</evidence>
<dbReference type="InterPro" id="IPR036034">
    <property type="entry name" value="PDZ_sf"/>
</dbReference>
<dbReference type="SMART" id="SM00228">
    <property type="entry name" value="PDZ"/>
    <property type="match status" value="1"/>
</dbReference>
<keyword evidence="1" id="KW-0677">Repeat</keyword>
<dbReference type="InterPro" id="IPR003409">
    <property type="entry name" value="MORN"/>
</dbReference>
<evidence type="ECO:0000256" key="1">
    <source>
        <dbReference type="ARBA" id="ARBA00022737"/>
    </source>
</evidence>
<dbReference type="Proteomes" id="UP000295382">
    <property type="component" value="Unassembled WGS sequence"/>
</dbReference>
<dbReference type="PROSITE" id="PS50106">
    <property type="entry name" value="PDZ"/>
    <property type="match status" value="1"/>
</dbReference>
<feature type="chain" id="PRO_5020185300" evidence="3">
    <location>
        <begin position="40"/>
        <end position="690"/>
    </location>
</feature>
<dbReference type="EMBL" id="SLZQ01000011">
    <property type="protein sequence ID" value="TCS35139.1"/>
    <property type="molecule type" value="Genomic_DNA"/>
</dbReference>
<feature type="compositionally biased region" description="Low complexity" evidence="2">
    <location>
        <begin position="555"/>
        <end position="585"/>
    </location>
</feature>
<evidence type="ECO:0000313" key="6">
    <source>
        <dbReference type="Proteomes" id="UP000295382"/>
    </source>
</evidence>
<dbReference type="InterPro" id="IPR001478">
    <property type="entry name" value="PDZ"/>
</dbReference>
<feature type="domain" description="PDZ" evidence="4">
    <location>
        <begin position="48"/>
        <end position="144"/>
    </location>
</feature>
<name>A0A4R3HTJ5_PAULE</name>
<dbReference type="SMART" id="SM00698">
    <property type="entry name" value="MORN"/>
    <property type="match status" value="2"/>
</dbReference>
<evidence type="ECO:0000256" key="3">
    <source>
        <dbReference type="SAM" id="SignalP"/>
    </source>
</evidence>
<dbReference type="SUPFAM" id="SSF50156">
    <property type="entry name" value="PDZ domain-like"/>
    <property type="match status" value="1"/>
</dbReference>